<gene>
    <name evidence="1" type="ORF">OXU80_08995</name>
</gene>
<dbReference type="EMBL" id="CP113520">
    <property type="protein sequence ID" value="WAJ30320.1"/>
    <property type="molecule type" value="Genomic_DNA"/>
</dbReference>
<organism evidence="1 2">
    <name type="scientific">Antarcticirhabdus aurantiaca</name>
    <dbReference type="NCBI Taxonomy" id="2606717"/>
    <lineage>
        <taxon>Bacteria</taxon>
        <taxon>Pseudomonadati</taxon>
        <taxon>Pseudomonadota</taxon>
        <taxon>Alphaproteobacteria</taxon>
        <taxon>Hyphomicrobiales</taxon>
        <taxon>Aurantimonadaceae</taxon>
        <taxon>Antarcticirhabdus</taxon>
    </lineage>
</organism>
<reference evidence="1" key="1">
    <citation type="submission" date="2022-11" db="EMBL/GenBank/DDBJ databases">
        <title>beta-Carotene-producing bacterium, Jeongeuplla avenae sp. nov., alleviates the salt stress of Arabidopsis seedlings.</title>
        <authorList>
            <person name="Jiang L."/>
            <person name="Lee J."/>
        </authorList>
    </citation>
    <scope>NUCLEOTIDE SEQUENCE</scope>
    <source>
        <strain evidence="1">DY_R2A_6</strain>
    </source>
</reference>
<sequence>MTLPDTMQGLVCREDGYSGRSEGPTIENLADWVSLESLPVPQPSGRQVLVKVGLANINPSDLHYIKGEYGQPRRKGVPAGFEAMGTVVAAGNDPAAQRLMNHRVAISVVKSGSGAWATYALTDASTCVPLHPGLRDEDAAALIVNPLTAFAMVRLAKEAGAKSFVMTAGASQLCRLMASFGRDEGLTPVAVVRREEHRSLMEGLGAFVLNSARDDFPAMLKQMIGECDPRILLDAVGDEVSAAIFGSMGRKSRWIVYGKLSPTSPPLPSLGQLVFSGKRIEGFWLTEWLGAASPDQRREAFETVQARFVSGAWKTDVSEVMPLSEAPDRLAAALKGMNRGKVLLRP</sequence>
<name>A0ACD4NUD1_9HYPH</name>
<proteinExistence type="predicted"/>
<dbReference type="Proteomes" id="UP001163223">
    <property type="component" value="Chromosome"/>
</dbReference>
<accession>A0ACD4NUD1</accession>
<keyword evidence="2" id="KW-1185">Reference proteome</keyword>
<evidence type="ECO:0000313" key="1">
    <source>
        <dbReference type="EMBL" id="WAJ30320.1"/>
    </source>
</evidence>
<protein>
    <submittedName>
        <fullName evidence="1">Alcohol dehydrogenase catalytic domain-containing protein</fullName>
    </submittedName>
</protein>
<evidence type="ECO:0000313" key="2">
    <source>
        <dbReference type="Proteomes" id="UP001163223"/>
    </source>
</evidence>